<comment type="caution">
    <text evidence="13">The sequence shown here is derived from an EMBL/GenBank/DDBJ whole genome shotgun (WGS) entry which is preliminary data.</text>
</comment>
<dbReference type="EMBL" id="JBHRVV010000001">
    <property type="protein sequence ID" value="MFC3459940.1"/>
    <property type="molecule type" value="Genomic_DNA"/>
</dbReference>
<dbReference type="Gene3D" id="3.30.450.20">
    <property type="entry name" value="PAS domain"/>
    <property type="match status" value="1"/>
</dbReference>
<dbReference type="PROSITE" id="PS50885">
    <property type="entry name" value="HAMP"/>
    <property type="match status" value="1"/>
</dbReference>
<dbReference type="Pfam" id="PF00672">
    <property type="entry name" value="HAMP"/>
    <property type="match status" value="1"/>
</dbReference>
<comment type="subcellular location">
    <subcellularLocation>
        <location evidence="1">Cell membrane</location>
        <topology evidence="1">Multi-pass membrane protein</topology>
    </subcellularLocation>
</comment>
<evidence type="ECO:0000256" key="4">
    <source>
        <dbReference type="ARBA" id="ARBA00022692"/>
    </source>
</evidence>
<dbReference type="CDD" id="cd11386">
    <property type="entry name" value="MCP_signal"/>
    <property type="match status" value="1"/>
</dbReference>
<evidence type="ECO:0000256" key="2">
    <source>
        <dbReference type="ARBA" id="ARBA00022475"/>
    </source>
</evidence>
<dbReference type="RefSeq" id="WP_312551062.1">
    <property type="nucleotide sequence ID" value="NZ_JBHRVV010000001.1"/>
</dbReference>
<dbReference type="CDD" id="cd06225">
    <property type="entry name" value="HAMP"/>
    <property type="match status" value="1"/>
</dbReference>
<evidence type="ECO:0000256" key="6">
    <source>
        <dbReference type="ARBA" id="ARBA00023136"/>
    </source>
</evidence>
<protein>
    <submittedName>
        <fullName evidence="13">Methyl-accepting chemotaxis protein</fullName>
    </submittedName>
</protein>
<gene>
    <name evidence="13" type="ORF">ACFOPH_17020</name>
</gene>
<sequence>MRKLPRLNIARKLGLLTICTGIGMAIVATCFLVSERKLILEERGHGVRQAVEVASGVIERYRLAAASGKMDESEAKRAALAELKTLRYSGSEYFWVNDMAPRMMMHPTKPELDGQDLGAMADPNGLRLFVAMVEVVRKDGAGFVAYMWPKPGEQAPVPKVSYVQGIPGWDWVIGSGVYMDTVGAVFWPRVAWFSGATIVLSGVIMLFGLTLSRSIAQPLARAVTVARTVAAGDLTAVIDVRGHDETAHLLDALREMNGSLNNIVGEVDLGIQAIASASAQIAAGNHDLSSRTEQQAGSLEETASSMEQLTGAVQQNAEHARHANTLASKAAEVAVRGGEVVQQVVQKMESINTSSRKIVDIIGVIDGIAFQTNILALNAAVEAARAGEQGRGFAVVAGEVRNLAQRSAAAAREVKTLIDDSVSKVDAGSKLVNDAGTTMQEVVASVRQVNSIIGDITAASVEQEAGIGQVNRAIAEMDGVTQKNAALVEEAAAAAESMRQQADRLSEVVGVFKVVAGGGARKLPALA</sequence>
<feature type="coiled-coil region" evidence="9">
    <location>
        <begin position="470"/>
        <end position="508"/>
    </location>
</feature>
<organism evidence="13 14">
    <name type="scientific">Massilia haematophila</name>
    <dbReference type="NCBI Taxonomy" id="457923"/>
    <lineage>
        <taxon>Bacteria</taxon>
        <taxon>Pseudomonadati</taxon>
        <taxon>Pseudomonadota</taxon>
        <taxon>Betaproteobacteria</taxon>
        <taxon>Burkholderiales</taxon>
        <taxon>Oxalobacteraceae</taxon>
        <taxon>Telluria group</taxon>
        <taxon>Massilia</taxon>
    </lineage>
</organism>
<evidence type="ECO:0000256" key="7">
    <source>
        <dbReference type="ARBA" id="ARBA00029447"/>
    </source>
</evidence>
<dbReference type="SMART" id="SM00304">
    <property type="entry name" value="HAMP"/>
    <property type="match status" value="1"/>
</dbReference>
<dbReference type="InterPro" id="IPR033480">
    <property type="entry name" value="sCache_2"/>
</dbReference>
<keyword evidence="5 10" id="KW-1133">Transmembrane helix</keyword>
<keyword evidence="14" id="KW-1185">Reference proteome</keyword>
<evidence type="ECO:0000256" key="9">
    <source>
        <dbReference type="SAM" id="Coils"/>
    </source>
</evidence>
<evidence type="ECO:0000256" key="10">
    <source>
        <dbReference type="SAM" id="Phobius"/>
    </source>
</evidence>
<evidence type="ECO:0000313" key="13">
    <source>
        <dbReference type="EMBL" id="MFC3459940.1"/>
    </source>
</evidence>
<keyword evidence="3" id="KW-0488">Methylation</keyword>
<evidence type="ECO:0000256" key="8">
    <source>
        <dbReference type="PROSITE-ProRule" id="PRU00284"/>
    </source>
</evidence>
<name>A0ABV7PP77_9BURK</name>
<feature type="domain" description="Methyl-accepting transducer" evidence="11">
    <location>
        <begin position="270"/>
        <end position="499"/>
    </location>
</feature>
<keyword evidence="4 10" id="KW-0812">Transmembrane</keyword>
<dbReference type="InterPro" id="IPR004090">
    <property type="entry name" value="Chemotax_Me-accpt_rcpt"/>
</dbReference>
<dbReference type="Gene3D" id="1.10.287.950">
    <property type="entry name" value="Methyl-accepting chemotaxis protein"/>
    <property type="match status" value="1"/>
</dbReference>
<dbReference type="InterPro" id="IPR003660">
    <property type="entry name" value="HAMP_dom"/>
</dbReference>
<dbReference type="SMART" id="SM00283">
    <property type="entry name" value="MA"/>
    <property type="match status" value="1"/>
</dbReference>
<evidence type="ECO:0000259" key="11">
    <source>
        <dbReference type="PROSITE" id="PS50111"/>
    </source>
</evidence>
<proteinExistence type="inferred from homology"/>
<evidence type="ECO:0000256" key="3">
    <source>
        <dbReference type="ARBA" id="ARBA00022481"/>
    </source>
</evidence>
<dbReference type="InterPro" id="IPR004089">
    <property type="entry name" value="MCPsignal_dom"/>
</dbReference>
<keyword evidence="8" id="KW-0807">Transducer</keyword>
<keyword evidence="2" id="KW-1003">Cell membrane</keyword>
<evidence type="ECO:0000259" key="12">
    <source>
        <dbReference type="PROSITE" id="PS50885"/>
    </source>
</evidence>
<dbReference type="PANTHER" id="PTHR43531">
    <property type="entry name" value="PROTEIN ICFG"/>
    <property type="match status" value="1"/>
</dbReference>
<feature type="domain" description="HAMP" evidence="12">
    <location>
        <begin position="213"/>
        <end position="265"/>
    </location>
</feature>
<dbReference type="InterPro" id="IPR051310">
    <property type="entry name" value="MCP_chemotaxis"/>
</dbReference>
<dbReference type="Proteomes" id="UP001595665">
    <property type="component" value="Unassembled WGS sequence"/>
</dbReference>
<keyword evidence="6 10" id="KW-0472">Membrane</keyword>
<dbReference type="PROSITE" id="PS50111">
    <property type="entry name" value="CHEMOTAXIS_TRANSDUC_2"/>
    <property type="match status" value="1"/>
</dbReference>
<dbReference type="Pfam" id="PF00015">
    <property type="entry name" value="MCPsignal"/>
    <property type="match status" value="1"/>
</dbReference>
<dbReference type="PRINTS" id="PR00260">
    <property type="entry name" value="CHEMTRNSDUCR"/>
</dbReference>
<dbReference type="Pfam" id="PF17200">
    <property type="entry name" value="sCache_2"/>
    <property type="match status" value="1"/>
</dbReference>
<comment type="similarity">
    <text evidence="7">Belongs to the methyl-accepting chemotaxis (MCP) protein family.</text>
</comment>
<keyword evidence="9" id="KW-0175">Coiled coil</keyword>
<dbReference type="SUPFAM" id="SSF58104">
    <property type="entry name" value="Methyl-accepting chemotaxis protein (MCP) signaling domain"/>
    <property type="match status" value="1"/>
</dbReference>
<dbReference type="PANTHER" id="PTHR43531:SF14">
    <property type="entry name" value="METHYL-ACCEPTING CHEMOTAXIS PROTEIN I-RELATED"/>
    <property type="match status" value="1"/>
</dbReference>
<reference evidence="14" key="1">
    <citation type="journal article" date="2019" name="Int. J. Syst. Evol. Microbiol.">
        <title>The Global Catalogue of Microorganisms (GCM) 10K type strain sequencing project: providing services to taxonomists for standard genome sequencing and annotation.</title>
        <authorList>
            <consortium name="The Broad Institute Genomics Platform"/>
            <consortium name="The Broad Institute Genome Sequencing Center for Infectious Disease"/>
            <person name="Wu L."/>
            <person name="Ma J."/>
        </authorList>
    </citation>
    <scope>NUCLEOTIDE SEQUENCE [LARGE SCALE GENOMIC DNA]</scope>
    <source>
        <strain evidence="14">CCM 7480</strain>
    </source>
</reference>
<dbReference type="SMART" id="SM01049">
    <property type="entry name" value="Cache_2"/>
    <property type="match status" value="1"/>
</dbReference>
<evidence type="ECO:0000256" key="1">
    <source>
        <dbReference type="ARBA" id="ARBA00004651"/>
    </source>
</evidence>
<evidence type="ECO:0000313" key="14">
    <source>
        <dbReference type="Proteomes" id="UP001595665"/>
    </source>
</evidence>
<accession>A0ABV7PP77</accession>
<feature type="transmembrane region" description="Helical" evidence="10">
    <location>
        <begin position="12"/>
        <end position="34"/>
    </location>
</feature>
<evidence type="ECO:0000256" key="5">
    <source>
        <dbReference type="ARBA" id="ARBA00022989"/>
    </source>
</evidence>